<dbReference type="SMART" id="SM00739">
    <property type="entry name" value="KOW"/>
    <property type="match status" value="1"/>
</dbReference>
<accession>A0AAF0IA14</accession>
<keyword evidence="4" id="KW-0694">RNA-binding</keyword>
<dbReference type="PROSITE" id="PS01108">
    <property type="entry name" value="RIBOSOMAL_L24"/>
    <property type="match status" value="1"/>
</dbReference>
<dbReference type="GO" id="GO:0019843">
    <property type="term" value="F:rRNA binding"/>
    <property type="evidence" value="ECO:0007669"/>
    <property type="project" value="UniProtKB-UniRule"/>
</dbReference>
<keyword evidence="2 4" id="KW-0689">Ribosomal protein</keyword>
<comment type="function">
    <text evidence="4">Located at the polypeptide exit tunnel on the outside of the subunit.</text>
</comment>
<dbReference type="Gene3D" id="2.30.30.30">
    <property type="match status" value="1"/>
</dbReference>
<dbReference type="InterPro" id="IPR005824">
    <property type="entry name" value="KOW"/>
</dbReference>
<evidence type="ECO:0000256" key="1">
    <source>
        <dbReference type="ARBA" id="ARBA00010618"/>
    </source>
</evidence>
<keyword evidence="3 4" id="KW-0687">Ribonucleoprotein</keyword>
<dbReference type="InterPro" id="IPR008991">
    <property type="entry name" value="Translation_prot_SH3-like_sf"/>
</dbReference>
<reference evidence="6" key="2">
    <citation type="journal article" date="2022" name="Nat. Microbiol.">
        <title>A closed Candidatus Odinarchaeum chromosome exposes Asgard archaeal viruses.</title>
        <authorList>
            <person name="Tamarit D."/>
            <person name="Caceres E.F."/>
            <person name="Krupovic M."/>
            <person name="Nijland R."/>
            <person name="Eme L."/>
            <person name="Robinson N.P."/>
            <person name="Ettema T.J.G."/>
        </authorList>
    </citation>
    <scope>NUCLEOTIDE SEQUENCE</scope>
    <source>
        <strain evidence="6">LCB_4</strain>
    </source>
</reference>
<sequence length="121" mass="13836">MISKKPSKQRKILFTLPLHRRGKVMEAMLSKELAEELGVRKLPIRKGDTIMVISGEFKGSEGTVTKVDRKNYTIRVKELSIEKADGAEYNVPIHYSNVIITKIEKDKWRSKIIERRAVKGG</sequence>
<dbReference type="InterPro" id="IPR005825">
    <property type="entry name" value="Ribosomal_uL24_CS"/>
</dbReference>
<dbReference type="NCBIfam" id="TIGR01080">
    <property type="entry name" value="rplX_A_E"/>
    <property type="match status" value="1"/>
</dbReference>
<dbReference type="GO" id="GO:0015934">
    <property type="term" value="C:large ribosomal subunit"/>
    <property type="evidence" value="ECO:0007669"/>
    <property type="project" value="UniProtKB-UniRule"/>
</dbReference>
<name>A0AAF0IA14_ODILC</name>
<protein>
    <recommendedName>
        <fullName evidence="4">Large ribosomal subunit protein uL24</fullName>
    </recommendedName>
</protein>
<dbReference type="AlphaFoldDB" id="A0AAF0IA14"/>
<dbReference type="CDD" id="cd06089">
    <property type="entry name" value="KOW_RPL26"/>
    <property type="match status" value="1"/>
</dbReference>
<gene>
    <name evidence="6" type="primary">rplX</name>
    <name evidence="4" type="synonym">rpl24</name>
    <name evidence="6" type="ORF">OdinLCB4_005090</name>
</gene>
<dbReference type="GO" id="GO:0003735">
    <property type="term" value="F:structural constituent of ribosome"/>
    <property type="evidence" value="ECO:0007669"/>
    <property type="project" value="UniProtKB-UniRule"/>
</dbReference>
<evidence type="ECO:0000259" key="5">
    <source>
        <dbReference type="SMART" id="SM00739"/>
    </source>
</evidence>
<dbReference type="Pfam" id="PF16906">
    <property type="entry name" value="Ribosomal_L26"/>
    <property type="match status" value="1"/>
</dbReference>
<evidence type="ECO:0000313" key="6">
    <source>
        <dbReference type="EMBL" id="WEU39848.1"/>
    </source>
</evidence>
<evidence type="ECO:0000256" key="3">
    <source>
        <dbReference type="ARBA" id="ARBA00023274"/>
    </source>
</evidence>
<evidence type="ECO:0000256" key="4">
    <source>
        <dbReference type="HAMAP-Rule" id="MF_01326"/>
    </source>
</evidence>
<dbReference type="FunFam" id="2.30.30.30:FF:000009">
    <property type="entry name" value="60S ribosomal protein L26"/>
    <property type="match status" value="1"/>
</dbReference>
<dbReference type="InterPro" id="IPR014722">
    <property type="entry name" value="Rib_uL2_dom2"/>
</dbReference>
<dbReference type="PANTHER" id="PTHR11143">
    <property type="entry name" value="60S RIBOSOMAL PROTEIN L26 FAMILY MEMBER"/>
    <property type="match status" value="1"/>
</dbReference>
<dbReference type="GO" id="GO:0006412">
    <property type="term" value="P:translation"/>
    <property type="evidence" value="ECO:0007669"/>
    <property type="project" value="UniProtKB-UniRule"/>
</dbReference>
<evidence type="ECO:0000313" key="7">
    <source>
        <dbReference type="Proteomes" id="UP000186851"/>
    </source>
</evidence>
<feature type="domain" description="KOW" evidence="5">
    <location>
        <begin position="43"/>
        <end position="70"/>
    </location>
</feature>
<dbReference type="InterPro" id="IPR005756">
    <property type="entry name" value="Ribosomal_uL24_euk/arc"/>
</dbReference>
<reference evidence="6" key="1">
    <citation type="journal article" date="2017" name="Nature">
        <title>Asgard archaea illuminate the origin of eukaryotic cellular complexity.</title>
        <authorList>
            <person name="Zaremba-Niedzwiedzka K."/>
            <person name="Caceres E.F."/>
            <person name="Saw J.H."/>
            <person name="Backstrom D."/>
            <person name="Juzokaite L."/>
            <person name="Vancaester E."/>
            <person name="Seitz K.W."/>
            <person name="Anantharaman K."/>
            <person name="Starnawski P."/>
            <person name="Kjeldsen K.U."/>
            <person name="Scott M.B."/>
            <person name="Nunoura T."/>
            <person name="Banfield J.F."/>
            <person name="Schramm A."/>
            <person name="Baker B.J."/>
            <person name="Spang A."/>
            <person name="Ettema T.J.G."/>
        </authorList>
    </citation>
    <scope>NUCLEOTIDE SEQUENCE</scope>
    <source>
        <strain evidence="6">LCB_4</strain>
    </source>
</reference>
<dbReference type="EMBL" id="CP091871">
    <property type="protein sequence ID" value="WEU39848.1"/>
    <property type="molecule type" value="Genomic_DNA"/>
</dbReference>
<comment type="function">
    <text evidence="4">One of two assembly initiator proteins, it binds directly to the 5'-end of the 23S rRNA, where it nucleates assembly of the 50S subunit.</text>
</comment>
<keyword evidence="4" id="KW-0699">rRNA-binding</keyword>
<proteinExistence type="inferred from homology"/>
<dbReference type="InterPro" id="IPR041988">
    <property type="entry name" value="Ribosomal_uL24_KOW"/>
</dbReference>
<dbReference type="HAMAP" id="MF_01326_A">
    <property type="entry name" value="Ribosomal_uL24_A"/>
    <property type="match status" value="1"/>
</dbReference>
<comment type="subunit">
    <text evidence="4">Part of the 50S ribosomal subunit.</text>
</comment>
<dbReference type="Proteomes" id="UP000186851">
    <property type="component" value="Chromosome"/>
</dbReference>
<dbReference type="KEGG" id="oyw:OdinLCB4_005090"/>
<comment type="similarity">
    <text evidence="1 4">Belongs to the universal ribosomal protein uL24 family.</text>
</comment>
<organism evidence="6 7">
    <name type="scientific">Odinarchaeota yellowstonii (strain LCB_4)</name>
    <dbReference type="NCBI Taxonomy" id="1841599"/>
    <lineage>
        <taxon>Archaea</taxon>
        <taxon>Promethearchaeati</taxon>
        <taxon>Candidatus Odinarchaeota</taxon>
        <taxon>Candidatus Odinarchaeia</taxon>
        <taxon>Candidatus Odinarchaeales</taxon>
        <taxon>Candidatus Odinarchaeaceae</taxon>
        <taxon>Candidatus Odinarchaeum</taxon>
    </lineage>
</organism>
<dbReference type="Pfam" id="PF00467">
    <property type="entry name" value="KOW"/>
    <property type="match status" value="1"/>
</dbReference>
<dbReference type="SUPFAM" id="SSF50104">
    <property type="entry name" value="Translation proteins SH3-like domain"/>
    <property type="match status" value="1"/>
</dbReference>
<evidence type="ECO:0000256" key="2">
    <source>
        <dbReference type="ARBA" id="ARBA00022980"/>
    </source>
</evidence>